<reference evidence="6" key="1">
    <citation type="submission" date="2025-08" db="UniProtKB">
        <authorList>
            <consortium name="RefSeq"/>
        </authorList>
    </citation>
    <scope>IDENTIFICATION</scope>
</reference>
<dbReference type="PANTHER" id="PTHR11339:SF289">
    <property type="entry name" value="VWFD DOMAIN-CONTAINING PROTEIN"/>
    <property type="match status" value="1"/>
</dbReference>
<evidence type="ECO:0000313" key="5">
    <source>
        <dbReference type="Proteomes" id="UP000265300"/>
    </source>
</evidence>
<evidence type="ECO:0000256" key="3">
    <source>
        <dbReference type="SAM" id="MobiDB-lite"/>
    </source>
</evidence>
<dbReference type="GO" id="GO:0031012">
    <property type="term" value="C:extracellular matrix"/>
    <property type="evidence" value="ECO:0007669"/>
    <property type="project" value="TreeGrafter"/>
</dbReference>
<evidence type="ECO:0000256" key="1">
    <source>
        <dbReference type="ARBA" id="ARBA00023157"/>
    </source>
</evidence>
<dbReference type="PANTHER" id="PTHR11339">
    <property type="entry name" value="EXTRACELLULAR MATRIX GLYCOPROTEIN RELATED"/>
    <property type="match status" value="1"/>
</dbReference>
<dbReference type="InterPro" id="IPR050780">
    <property type="entry name" value="Mucin_vWF_Thrombospondin_sf"/>
</dbReference>
<dbReference type="RefSeq" id="XP_007446125.1">
    <property type="nucleotide sequence ID" value="XM_007446063.1"/>
</dbReference>
<gene>
    <name evidence="6" type="primary">LOC103083251</name>
</gene>
<feature type="compositionally biased region" description="Low complexity" evidence="3">
    <location>
        <begin position="300"/>
        <end position="322"/>
    </location>
</feature>
<dbReference type="GeneID" id="103083251"/>
<dbReference type="Proteomes" id="UP000265300">
    <property type="component" value="Unplaced"/>
</dbReference>
<dbReference type="KEGG" id="lve:103083251"/>
<protein>
    <submittedName>
        <fullName evidence="6">Protein rtoA-like</fullName>
    </submittedName>
</protein>
<evidence type="ECO:0000259" key="4">
    <source>
        <dbReference type="PROSITE" id="PS51233"/>
    </source>
</evidence>
<feature type="region of interest" description="Disordered" evidence="3">
    <location>
        <begin position="292"/>
        <end position="335"/>
    </location>
</feature>
<dbReference type="STRING" id="118797.A0A340WGG2"/>
<proteinExistence type="predicted"/>
<keyword evidence="5" id="KW-1185">Reference proteome</keyword>
<dbReference type="AlphaFoldDB" id="A0A340WGG2"/>
<accession>A0A340WGG2</accession>
<dbReference type="Pfam" id="PF00094">
    <property type="entry name" value="VWD"/>
    <property type="match status" value="1"/>
</dbReference>
<evidence type="ECO:0000256" key="2">
    <source>
        <dbReference type="ARBA" id="ARBA00023180"/>
    </source>
</evidence>
<keyword evidence="2" id="KW-0325">Glycoprotein</keyword>
<feature type="compositionally biased region" description="Basic and acidic residues" evidence="3">
    <location>
        <begin position="42"/>
        <end position="59"/>
    </location>
</feature>
<dbReference type="InterPro" id="IPR001846">
    <property type="entry name" value="VWF_type-D"/>
</dbReference>
<name>A0A340WGG2_LIPVE</name>
<sequence>MTFKLRLGGPFLLSSLSFCESNRRKKSLGSLLNSGFSAQGETEDRSREPQDANSLELKDTPAEKTNLASGLTNSVSGGTEFVALLQIKIKLVGVCLAKWICRQLNIDTNIGTGAGFSSSASGNLAFGLGTSGQKGLEVSRVDWSEISSRRSAGVSSVGTGCFGWELGARRGDAAFGFRASGLSSFGDRGFSSRTVEGSDTSLRIGNTFVGDSSGNLESNSGAFGQQGFGVNELGGNRMSGSASVGAGFKGLGSDVSSSGDTNLRNGNTFAGDSSGNLESSLGAFGQQGFRINELGGDRMSGSTSVGGVTSSSDYSTSGPLSTPGKGTHIPEATPKYSETNTTIGEVSTWGKGAYKAFNGHVFSFESSCTYSFCRHCVESGGDFNIEIKRNNDSEIEKITVILDSNVISIAGDVILVNGER</sequence>
<dbReference type="GO" id="GO:0005615">
    <property type="term" value="C:extracellular space"/>
    <property type="evidence" value="ECO:0007669"/>
    <property type="project" value="TreeGrafter"/>
</dbReference>
<dbReference type="InParanoid" id="A0A340WGG2"/>
<organism evidence="5 6">
    <name type="scientific">Lipotes vexillifer</name>
    <name type="common">Yangtze river dolphin</name>
    <dbReference type="NCBI Taxonomy" id="118797"/>
    <lineage>
        <taxon>Eukaryota</taxon>
        <taxon>Metazoa</taxon>
        <taxon>Chordata</taxon>
        <taxon>Craniata</taxon>
        <taxon>Vertebrata</taxon>
        <taxon>Euteleostomi</taxon>
        <taxon>Mammalia</taxon>
        <taxon>Eutheria</taxon>
        <taxon>Laurasiatheria</taxon>
        <taxon>Artiodactyla</taxon>
        <taxon>Whippomorpha</taxon>
        <taxon>Cetacea</taxon>
        <taxon>Odontoceti</taxon>
        <taxon>Lipotidae</taxon>
        <taxon>Lipotes</taxon>
    </lineage>
</organism>
<evidence type="ECO:0000313" key="6">
    <source>
        <dbReference type="RefSeq" id="XP_007446125.1"/>
    </source>
</evidence>
<feature type="domain" description="VWFD" evidence="4">
    <location>
        <begin position="344"/>
        <end position="420"/>
    </location>
</feature>
<dbReference type="PROSITE" id="PS51233">
    <property type="entry name" value="VWFD"/>
    <property type="match status" value="1"/>
</dbReference>
<feature type="region of interest" description="Disordered" evidence="3">
    <location>
        <begin position="36"/>
        <end position="59"/>
    </location>
</feature>
<keyword evidence="1" id="KW-1015">Disulfide bond</keyword>